<organism evidence="2 3">
    <name type="scientific">Actinomadura litoris</name>
    <dbReference type="NCBI Taxonomy" id="2678616"/>
    <lineage>
        <taxon>Bacteria</taxon>
        <taxon>Bacillati</taxon>
        <taxon>Actinomycetota</taxon>
        <taxon>Actinomycetes</taxon>
        <taxon>Streptosporangiales</taxon>
        <taxon>Thermomonosporaceae</taxon>
        <taxon>Actinomadura</taxon>
    </lineage>
</organism>
<evidence type="ECO:0000256" key="1">
    <source>
        <dbReference type="SAM" id="MobiDB-lite"/>
    </source>
</evidence>
<feature type="region of interest" description="Disordered" evidence="1">
    <location>
        <begin position="1"/>
        <end position="22"/>
    </location>
</feature>
<evidence type="ECO:0000313" key="2">
    <source>
        <dbReference type="EMBL" id="MUN41660.1"/>
    </source>
</evidence>
<proteinExistence type="predicted"/>
<evidence type="ECO:0000313" key="3">
    <source>
        <dbReference type="Proteomes" id="UP000432015"/>
    </source>
</evidence>
<dbReference type="InterPro" id="IPR006764">
    <property type="entry name" value="SAM_dep_MeTrfase_SAV2177_type"/>
</dbReference>
<name>A0A7K1LB58_9ACTN</name>
<dbReference type="Proteomes" id="UP000432015">
    <property type="component" value="Unassembled WGS sequence"/>
</dbReference>
<dbReference type="AlphaFoldDB" id="A0A7K1LB58"/>
<dbReference type="EMBL" id="WOFH01000015">
    <property type="protein sequence ID" value="MUN41660.1"/>
    <property type="molecule type" value="Genomic_DNA"/>
</dbReference>
<protein>
    <recommendedName>
        <fullName evidence="4">S-adenosyl methyltransferase</fullName>
    </recommendedName>
</protein>
<dbReference type="SUPFAM" id="SSF53335">
    <property type="entry name" value="S-adenosyl-L-methionine-dependent methyltransferases"/>
    <property type="match status" value="1"/>
</dbReference>
<sequence length="324" mass="34990">MSGADDLGRTPPSRALPGPETPPPFMARLWELSTRDGVDWVALTRNLLGSAIDDTVPHPPRLWNHWCGGKDAFAIDKEFCAYAEHWYPHITAVAAARRTFRARAVQVMLNDLEVDQLLVAGTDLPLFPEVRDEVHQVVEDHAPWARIVYADADPHVMQLARVRLPGDLDEGEAGGHIDAGLEDPGAVLRGAAQALDFTQPVGVLLSTSLDLLDDVQAVHALRALREALAPGSPLAISHLAALTDQGFGALCHSPPGDPAHAERMSGLPRPRTHEGVRALCAGLDLLQPGIVPANRWRPTQRDLAQEPIDLWCAIGQIPTPTATA</sequence>
<gene>
    <name evidence="2" type="ORF">GNZ18_34485</name>
</gene>
<reference evidence="2 3" key="1">
    <citation type="submission" date="2019-11" db="EMBL/GenBank/DDBJ databases">
        <authorList>
            <person name="Cao P."/>
        </authorList>
    </citation>
    <scope>NUCLEOTIDE SEQUENCE [LARGE SCALE GENOMIC DNA]</scope>
    <source>
        <strain evidence="2 3">NEAU-AAG5</strain>
    </source>
</reference>
<evidence type="ECO:0008006" key="4">
    <source>
        <dbReference type="Google" id="ProtNLM"/>
    </source>
</evidence>
<accession>A0A7K1LB58</accession>
<dbReference type="Gene3D" id="3.40.50.150">
    <property type="entry name" value="Vaccinia Virus protein VP39"/>
    <property type="match status" value="1"/>
</dbReference>
<dbReference type="Pfam" id="PF04672">
    <property type="entry name" value="Methyltransf_19"/>
    <property type="match status" value="1"/>
</dbReference>
<keyword evidence="3" id="KW-1185">Reference proteome</keyword>
<dbReference type="RefSeq" id="WP_156220831.1">
    <property type="nucleotide sequence ID" value="NZ_WOFH01000015.1"/>
</dbReference>
<comment type="caution">
    <text evidence="2">The sequence shown here is derived from an EMBL/GenBank/DDBJ whole genome shotgun (WGS) entry which is preliminary data.</text>
</comment>
<dbReference type="InterPro" id="IPR029063">
    <property type="entry name" value="SAM-dependent_MTases_sf"/>
</dbReference>